<feature type="transmembrane region" description="Helical" evidence="17">
    <location>
        <begin position="458"/>
        <end position="478"/>
    </location>
</feature>
<dbReference type="InterPro" id="IPR019734">
    <property type="entry name" value="TPR_rpt"/>
</dbReference>
<gene>
    <name evidence="19" type="ORF">B4U79_14777</name>
</gene>
<evidence type="ECO:0000256" key="5">
    <source>
        <dbReference type="ARBA" id="ARBA00007882"/>
    </source>
</evidence>
<keyword evidence="11" id="KW-0256">Endoplasmic reticulum</keyword>
<keyword evidence="12 17" id="KW-1133">Transmembrane helix</keyword>
<evidence type="ECO:0000256" key="2">
    <source>
        <dbReference type="ARBA" id="ARBA00004141"/>
    </source>
</evidence>
<dbReference type="EC" id="2.4.1.109" evidence="6"/>
<comment type="similarity">
    <text evidence="5">Belongs to the TMTC family.</text>
</comment>
<evidence type="ECO:0000256" key="7">
    <source>
        <dbReference type="ARBA" id="ARBA00022679"/>
    </source>
</evidence>
<evidence type="ECO:0000256" key="10">
    <source>
        <dbReference type="ARBA" id="ARBA00022803"/>
    </source>
</evidence>
<proteinExistence type="inferred from homology"/>
<organism evidence="19 20">
    <name type="scientific">Dinothrombium tinctorium</name>
    <dbReference type="NCBI Taxonomy" id="1965070"/>
    <lineage>
        <taxon>Eukaryota</taxon>
        <taxon>Metazoa</taxon>
        <taxon>Ecdysozoa</taxon>
        <taxon>Arthropoda</taxon>
        <taxon>Chelicerata</taxon>
        <taxon>Arachnida</taxon>
        <taxon>Acari</taxon>
        <taxon>Acariformes</taxon>
        <taxon>Trombidiformes</taxon>
        <taxon>Prostigmata</taxon>
        <taxon>Anystina</taxon>
        <taxon>Parasitengona</taxon>
        <taxon>Trombidioidea</taxon>
        <taxon>Trombidiidae</taxon>
        <taxon>Dinothrombium</taxon>
    </lineage>
</organism>
<dbReference type="OrthoDB" id="1658288at2759"/>
<keyword evidence="8 17" id="KW-0812">Transmembrane</keyword>
<dbReference type="PANTHER" id="PTHR44216:SF3">
    <property type="entry name" value="PROTEIN O-MANNOSYL-TRANSFERASE TMTC2"/>
    <property type="match status" value="1"/>
</dbReference>
<dbReference type="Pfam" id="PF13181">
    <property type="entry name" value="TPR_8"/>
    <property type="match status" value="2"/>
</dbReference>
<dbReference type="PANTHER" id="PTHR44216">
    <property type="entry name" value="PROTEIN O-MANNOSYL-TRANSFERASE TMTC2"/>
    <property type="match status" value="1"/>
</dbReference>
<evidence type="ECO:0000256" key="9">
    <source>
        <dbReference type="ARBA" id="ARBA00022737"/>
    </source>
</evidence>
<evidence type="ECO:0000256" key="4">
    <source>
        <dbReference type="ARBA" id="ARBA00004922"/>
    </source>
</evidence>
<evidence type="ECO:0000313" key="19">
    <source>
        <dbReference type="EMBL" id="RWS17971.1"/>
    </source>
</evidence>
<dbReference type="SUPFAM" id="SSF48452">
    <property type="entry name" value="TPR-like"/>
    <property type="match status" value="1"/>
</dbReference>
<keyword evidence="13 17" id="KW-0472">Membrane</keyword>
<dbReference type="InterPro" id="IPR052384">
    <property type="entry name" value="TMTC_O-mannosyltransferase"/>
</dbReference>
<comment type="caution">
    <text evidence="19">The sequence shown here is derived from an EMBL/GenBank/DDBJ whole genome shotgun (WGS) entry which is preliminary data.</text>
</comment>
<dbReference type="GO" id="GO:0005789">
    <property type="term" value="C:endoplasmic reticulum membrane"/>
    <property type="evidence" value="ECO:0007669"/>
    <property type="project" value="TreeGrafter"/>
</dbReference>
<dbReference type="Pfam" id="PF13424">
    <property type="entry name" value="TPR_12"/>
    <property type="match status" value="1"/>
</dbReference>
<dbReference type="InterPro" id="IPR013618">
    <property type="entry name" value="TMTC_DUF1736"/>
</dbReference>
<dbReference type="Proteomes" id="UP000285301">
    <property type="component" value="Unassembled WGS sequence"/>
</dbReference>
<evidence type="ECO:0000256" key="17">
    <source>
        <dbReference type="SAM" id="Phobius"/>
    </source>
</evidence>
<comment type="catalytic activity">
    <reaction evidence="15">
        <text>a di-trans,poly-cis-dolichyl beta-D-mannosyl phosphate + L-seryl-[protein] = 3-O-(alpha-D-mannosyl)-L-seryl-[protein] + a di-trans,poly-cis-dolichyl phosphate + H(+)</text>
        <dbReference type="Rhea" id="RHEA:17377"/>
        <dbReference type="Rhea" id="RHEA-COMP:9863"/>
        <dbReference type="Rhea" id="RHEA-COMP:13546"/>
        <dbReference type="Rhea" id="RHEA-COMP:19498"/>
        <dbReference type="Rhea" id="RHEA-COMP:19501"/>
        <dbReference type="ChEBI" id="CHEBI:15378"/>
        <dbReference type="ChEBI" id="CHEBI:29999"/>
        <dbReference type="ChEBI" id="CHEBI:57683"/>
        <dbReference type="ChEBI" id="CHEBI:58211"/>
        <dbReference type="ChEBI" id="CHEBI:137321"/>
        <dbReference type="EC" id="2.4.1.109"/>
    </reaction>
</comment>
<comment type="catalytic activity">
    <reaction evidence="14">
        <text>a di-trans,poly-cis-dolichyl beta-D-mannosyl phosphate + L-threonyl-[protein] = 3-O-(alpha-D-mannosyl)-L-threonyl-[protein] + a di-trans,poly-cis-dolichyl phosphate + H(+)</text>
        <dbReference type="Rhea" id="RHEA:53396"/>
        <dbReference type="Rhea" id="RHEA-COMP:11060"/>
        <dbReference type="Rhea" id="RHEA-COMP:13547"/>
        <dbReference type="Rhea" id="RHEA-COMP:19498"/>
        <dbReference type="Rhea" id="RHEA-COMP:19501"/>
        <dbReference type="ChEBI" id="CHEBI:15378"/>
        <dbReference type="ChEBI" id="CHEBI:30013"/>
        <dbReference type="ChEBI" id="CHEBI:57683"/>
        <dbReference type="ChEBI" id="CHEBI:58211"/>
        <dbReference type="ChEBI" id="CHEBI:137323"/>
        <dbReference type="EC" id="2.4.1.109"/>
    </reaction>
</comment>
<dbReference type="EMBL" id="NCKU01000014">
    <property type="protein sequence ID" value="RWS17971.1"/>
    <property type="molecule type" value="Genomic_DNA"/>
</dbReference>
<keyword evidence="9" id="KW-0677">Repeat</keyword>
<dbReference type="GO" id="GO:0004169">
    <property type="term" value="F:dolichyl-phosphate-mannose-protein mannosyltransferase activity"/>
    <property type="evidence" value="ECO:0007669"/>
    <property type="project" value="UniProtKB-EC"/>
</dbReference>
<feature type="repeat" description="TPR" evidence="16">
    <location>
        <begin position="837"/>
        <end position="870"/>
    </location>
</feature>
<dbReference type="Pfam" id="PF13414">
    <property type="entry name" value="TPR_11"/>
    <property type="match status" value="1"/>
</dbReference>
<reference evidence="19 20" key="1">
    <citation type="journal article" date="2018" name="Gigascience">
        <title>Genomes of trombidid mites reveal novel predicted allergens and laterally-transferred genes associated with secondary metabolism.</title>
        <authorList>
            <person name="Dong X."/>
            <person name="Chaisiri K."/>
            <person name="Xia D."/>
            <person name="Armstrong S.D."/>
            <person name="Fang Y."/>
            <person name="Donnelly M.J."/>
            <person name="Kadowaki T."/>
            <person name="McGarry J.W."/>
            <person name="Darby A.C."/>
            <person name="Makepeace B.L."/>
        </authorList>
    </citation>
    <scope>NUCLEOTIDE SEQUENCE [LARGE SCALE GENOMIC DNA]</scope>
    <source>
        <strain evidence="19">UoL-WK</strain>
    </source>
</reference>
<dbReference type="STRING" id="1965070.A0A3S3SRB0"/>
<evidence type="ECO:0000313" key="20">
    <source>
        <dbReference type="Proteomes" id="UP000285301"/>
    </source>
</evidence>
<dbReference type="Pfam" id="PF13432">
    <property type="entry name" value="TPR_16"/>
    <property type="match status" value="1"/>
</dbReference>
<evidence type="ECO:0000256" key="1">
    <source>
        <dbReference type="ARBA" id="ARBA00003582"/>
    </source>
</evidence>
<keyword evidence="7" id="KW-0808">Transferase</keyword>
<feature type="transmembrane region" description="Helical" evidence="17">
    <location>
        <begin position="215"/>
        <end position="233"/>
    </location>
</feature>
<keyword evidence="20" id="KW-1185">Reference proteome</keyword>
<dbReference type="UniPathway" id="UPA00378"/>
<sequence length="892" mass="100066">MSAHLHICPIRAIKTNQDLHPSTSWTALFFNDFWGTPLTHSGSHKSYRPLCVLSFRLNYLIHGLNPAGYHLVNVLLHTIVSVLFTKFASHLFNGRKRAAVISGLLFATHPIHSEAVAGIVGRADCGAALFFLLSLMSYIKFCRKREKQPPDSASTHLYLSLLFAALSMLTKEYGVTVLAVSGVYHFCIHSKVLPLTMETIQAILTEKRFAALREGIIHLVGSAIILIGFRLYMMGLKAPDFAPADNPAADSNCLLTRILTFLYLPAFNFWLLVYPFSLSFDWSMESIPLVQSIGDPRNIFTLIFYTCTLITLKSIFDYQQYSSDLSGIGSALASFSSSSGGSSSCYCSPCSHQHHHQHLKPVKRSLNPKATNNNSMCNCPVDEDGISNATANGLMPVNGGSLLSLAANGNLNCSTEEMPRQHVSRMDCLTMAMALAILPFIPATNLFFYVGFVVAERVLYIPSFGYCLLVAIGIDTLMKRKTSRFITVIALSILLMSFSLRTFVRNIDWSTEENLYRSGVTINPPKAFGNLANILSANGKKREAEVAYRKALSYRSNMADVHYNLVGEKVFEKRSRKINEHARNEFKSFRTGILLQEQARYEEALAEYKAAVQYRPRLAMAHLNMGLVLGQLGKKAEAIEVYKHCASLDGTGLKDPKTHESTKISALFNLGRLYADDGQYKEAIEVYQEAIDKMPSHYQPQSLYNMMGEAHFKLGQFKQAEHWYKEALKVKKDHIPAHLTYAKLLAKLHRLQEAEHWFLKAKELDPNDSSVYQHYGQFLSECERHEEAADIYVRGAQLAPNDYEMVFNAANALRQALRNTEAEKFYKEAVILRPNEVTSHMNLGAMLHVNGKLLEAESSYLEALRLKPDDTITQNNLAKLRHLLNQKRAAGR</sequence>
<feature type="domain" description="DUF1736" evidence="18">
    <location>
        <begin position="237"/>
        <end position="308"/>
    </location>
</feature>
<evidence type="ECO:0000256" key="11">
    <source>
        <dbReference type="ARBA" id="ARBA00022824"/>
    </source>
</evidence>
<protein>
    <recommendedName>
        <fullName evidence="6">dolichyl-phosphate-mannose--protein mannosyltransferase</fullName>
        <ecNumber evidence="6">2.4.1.109</ecNumber>
    </recommendedName>
</protein>
<feature type="transmembrane region" description="Helical" evidence="17">
    <location>
        <begin position="428"/>
        <end position="452"/>
    </location>
</feature>
<dbReference type="Pfam" id="PF08409">
    <property type="entry name" value="TMTC_DUF1736"/>
    <property type="match status" value="1"/>
</dbReference>
<evidence type="ECO:0000256" key="8">
    <source>
        <dbReference type="ARBA" id="ARBA00022692"/>
    </source>
</evidence>
<feature type="transmembrane region" description="Helical" evidence="17">
    <location>
        <begin position="254"/>
        <end position="277"/>
    </location>
</feature>
<feature type="repeat" description="TPR" evidence="16">
    <location>
        <begin position="664"/>
        <end position="697"/>
    </location>
</feature>
<name>A0A3S3SRB0_9ACAR</name>
<dbReference type="PROSITE" id="PS50005">
    <property type="entry name" value="TPR"/>
    <property type="match status" value="4"/>
</dbReference>
<evidence type="ECO:0000256" key="12">
    <source>
        <dbReference type="ARBA" id="ARBA00022989"/>
    </source>
</evidence>
<evidence type="ECO:0000256" key="15">
    <source>
        <dbReference type="ARBA" id="ARBA00045102"/>
    </source>
</evidence>
<feature type="transmembrane region" description="Helical" evidence="17">
    <location>
        <begin position="485"/>
        <end position="504"/>
    </location>
</feature>
<dbReference type="InterPro" id="IPR011990">
    <property type="entry name" value="TPR-like_helical_dom_sf"/>
</dbReference>
<dbReference type="AlphaFoldDB" id="A0A3S3SRB0"/>
<comment type="subcellular location">
    <subcellularLocation>
        <location evidence="3">Endoplasmic reticulum</location>
    </subcellularLocation>
    <subcellularLocation>
        <location evidence="2">Membrane</location>
        <topology evidence="2">Multi-pass membrane protein</topology>
    </subcellularLocation>
</comment>
<comment type="function">
    <text evidence="1">Transfers mannosyl residues to the hydroxyl group of serine or threonine residues.</text>
</comment>
<feature type="repeat" description="TPR" evidence="16">
    <location>
        <begin position="701"/>
        <end position="734"/>
    </location>
</feature>
<dbReference type="PROSITE" id="PS50293">
    <property type="entry name" value="TPR_REGION"/>
    <property type="match status" value="1"/>
</dbReference>
<evidence type="ECO:0000256" key="6">
    <source>
        <dbReference type="ARBA" id="ARBA00012839"/>
    </source>
</evidence>
<accession>A0A3S3SRB0</accession>
<evidence type="ECO:0000256" key="13">
    <source>
        <dbReference type="ARBA" id="ARBA00023136"/>
    </source>
</evidence>
<keyword evidence="10 16" id="KW-0802">TPR repeat</keyword>
<evidence type="ECO:0000259" key="18">
    <source>
        <dbReference type="Pfam" id="PF08409"/>
    </source>
</evidence>
<evidence type="ECO:0000256" key="14">
    <source>
        <dbReference type="ARBA" id="ARBA00045085"/>
    </source>
</evidence>
<evidence type="ECO:0000256" key="3">
    <source>
        <dbReference type="ARBA" id="ARBA00004240"/>
    </source>
</evidence>
<feature type="repeat" description="TPR" evidence="16">
    <location>
        <begin position="769"/>
        <end position="802"/>
    </location>
</feature>
<dbReference type="SMART" id="SM00028">
    <property type="entry name" value="TPR"/>
    <property type="match status" value="9"/>
</dbReference>
<comment type="pathway">
    <text evidence="4">Protein modification; protein glycosylation.</text>
</comment>
<dbReference type="Gene3D" id="1.25.40.10">
    <property type="entry name" value="Tetratricopeptide repeat domain"/>
    <property type="match status" value="4"/>
</dbReference>
<evidence type="ECO:0000256" key="16">
    <source>
        <dbReference type="PROSITE-ProRule" id="PRU00339"/>
    </source>
</evidence>